<keyword evidence="1" id="KW-0812">Transmembrane</keyword>
<keyword evidence="1" id="KW-0472">Membrane</keyword>
<proteinExistence type="predicted"/>
<feature type="transmembrane region" description="Helical" evidence="1">
    <location>
        <begin position="37"/>
        <end position="62"/>
    </location>
</feature>
<evidence type="ECO:0000313" key="2">
    <source>
        <dbReference type="EMBL" id="QQL09454.1"/>
    </source>
</evidence>
<protein>
    <submittedName>
        <fullName evidence="2">Membrane protein UL45</fullName>
    </submittedName>
</protein>
<dbReference type="Pfam" id="PF05473">
    <property type="entry name" value="UL45"/>
    <property type="match status" value="1"/>
</dbReference>
<accession>A0A7T7DFM4</accession>
<dbReference type="EMBL" id="MW353138">
    <property type="protein sequence ID" value="QQL09454.1"/>
    <property type="molecule type" value="Genomic_DNA"/>
</dbReference>
<reference evidence="2" key="1">
    <citation type="journal article" date="2020" name="Viruses">
        <title>Phylogenomic Analysis of Global Isolates of Canid Alphaherpesvirus 1.</title>
        <authorList>
            <person name="Lewin A.C."/>
            <person name="Coghill L.M."/>
            <person name="Mironovich M."/>
            <person name="Liu C.C."/>
            <person name="Carter R.T."/>
            <person name="Ledbetter E.C."/>
        </authorList>
    </citation>
    <scope>NUCLEOTIDE SEQUENCE</scope>
    <source>
        <strain evidence="2">ELAL-13</strain>
    </source>
</reference>
<sequence length="175" mass="19313">MAQLVLTDIPLGDVENKNTSSDEETTNLNQKKSTCQCLCVTLGFFAAGILLTIAAIIFTFIFTVPLEMLGSINCPPSTFGIDNVCIEPIKKSINSYSELSKICYDRLSNPINQSTINSLLTVLNMFADKNYENVYNCNTMSEKTCNSSIAICQTNHPLSSLGNFVIKIRKIFGFK</sequence>
<gene>
    <name evidence="2" type="primary">UL45</name>
    <name evidence="2" type="ORF">A8B60_gp14</name>
</gene>
<evidence type="ECO:0000256" key="1">
    <source>
        <dbReference type="SAM" id="Phobius"/>
    </source>
</evidence>
<organism evidence="2">
    <name type="scientific">Canid alphaherpesvirus 1</name>
    <dbReference type="NCBI Taxonomy" id="170325"/>
    <lineage>
        <taxon>Viruses</taxon>
        <taxon>Duplodnaviria</taxon>
        <taxon>Heunggongvirae</taxon>
        <taxon>Peploviricota</taxon>
        <taxon>Herviviricetes</taxon>
        <taxon>Herpesvirales</taxon>
        <taxon>Orthoherpesviridae</taxon>
        <taxon>Alphaherpesvirinae</taxon>
        <taxon>Varicellovirus</taxon>
        <taxon>Varicellovirus canidalpha1</taxon>
    </lineage>
</organism>
<name>A0A7T7DFM4_9ALPH</name>
<keyword evidence="1" id="KW-1133">Transmembrane helix</keyword>